<accession>A0AAD8PS04</accession>
<protein>
    <submittedName>
        <fullName evidence="1">Uncharacterized protein</fullName>
    </submittedName>
</protein>
<dbReference type="Proteomes" id="UP001230504">
    <property type="component" value="Unassembled WGS sequence"/>
</dbReference>
<name>A0AAD8PS04_9PEZI</name>
<keyword evidence="2" id="KW-1185">Reference proteome</keyword>
<evidence type="ECO:0000313" key="2">
    <source>
        <dbReference type="Proteomes" id="UP001230504"/>
    </source>
</evidence>
<evidence type="ECO:0000313" key="1">
    <source>
        <dbReference type="EMBL" id="KAK1579566.1"/>
    </source>
</evidence>
<gene>
    <name evidence="1" type="ORF">LY79DRAFT_672364</name>
</gene>
<dbReference type="GeneID" id="85448282"/>
<reference evidence="1" key="1">
    <citation type="submission" date="2021-06" db="EMBL/GenBank/DDBJ databases">
        <title>Comparative genomics, transcriptomics and evolutionary studies reveal genomic signatures of adaptation to plant cell wall in hemibiotrophic fungi.</title>
        <authorList>
            <consortium name="DOE Joint Genome Institute"/>
            <person name="Baroncelli R."/>
            <person name="Diaz J.F."/>
            <person name="Benocci T."/>
            <person name="Peng M."/>
            <person name="Battaglia E."/>
            <person name="Haridas S."/>
            <person name="Andreopoulos W."/>
            <person name="Labutti K."/>
            <person name="Pangilinan J."/>
            <person name="Floch G.L."/>
            <person name="Makela M.R."/>
            <person name="Henrissat B."/>
            <person name="Grigoriev I.V."/>
            <person name="Crouch J.A."/>
            <person name="De Vries R.P."/>
            <person name="Sukno S.A."/>
            <person name="Thon M.R."/>
        </authorList>
    </citation>
    <scope>NUCLEOTIDE SEQUENCE</scope>
    <source>
        <strain evidence="1">CBS 125086</strain>
    </source>
</reference>
<dbReference type="AlphaFoldDB" id="A0AAD8PS04"/>
<organism evidence="1 2">
    <name type="scientific">Colletotrichum navitas</name>
    <dbReference type="NCBI Taxonomy" id="681940"/>
    <lineage>
        <taxon>Eukaryota</taxon>
        <taxon>Fungi</taxon>
        <taxon>Dikarya</taxon>
        <taxon>Ascomycota</taxon>
        <taxon>Pezizomycotina</taxon>
        <taxon>Sordariomycetes</taxon>
        <taxon>Hypocreomycetidae</taxon>
        <taxon>Glomerellales</taxon>
        <taxon>Glomerellaceae</taxon>
        <taxon>Colletotrichum</taxon>
        <taxon>Colletotrichum graminicola species complex</taxon>
    </lineage>
</organism>
<proteinExistence type="predicted"/>
<dbReference type="EMBL" id="JAHLJV010000064">
    <property type="protein sequence ID" value="KAK1579566.1"/>
    <property type="molecule type" value="Genomic_DNA"/>
</dbReference>
<sequence length="118" mass="13474">MAGFFGLPREIRDMIYRHYVAVEGGYLCDTEGFVKGRLRRADGGQVDMALIFTCRQVAKEMHGLALRKNSITFSTLSGDDYLRLLAQTFDYLSKSLDSHRWAMFLGMLGEHMTQEARN</sequence>
<dbReference type="RefSeq" id="XP_060410685.1">
    <property type="nucleotide sequence ID" value="XM_060564042.1"/>
</dbReference>
<comment type="caution">
    <text evidence="1">The sequence shown here is derived from an EMBL/GenBank/DDBJ whole genome shotgun (WGS) entry which is preliminary data.</text>
</comment>